<feature type="domain" description="Glucose/Sorbosone dehydrogenase" evidence="1">
    <location>
        <begin position="4"/>
        <end position="329"/>
    </location>
</feature>
<gene>
    <name evidence="2" type="ORF">MNBD_ACTINO02-1628</name>
</gene>
<dbReference type="SUPFAM" id="SSF50952">
    <property type="entry name" value="Soluble quinoprotein glucose dehydrogenase"/>
    <property type="match status" value="1"/>
</dbReference>
<dbReference type="PANTHER" id="PTHR19328">
    <property type="entry name" value="HEDGEHOG-INTERACTING PROTEIN"/>
    <property type="match status" value="1"/>
</dbReference>
<dbReference type="Gene3D" id="2.120.10.30">
    <property type="entry name" value="TolB, C-terminal domain"/>
    <property type="match status" value="1"/>
</dbReference>
<evidence type="ECO:0000259" key="1">
    <source>
        <dbReference type="Pfam" id="PF07995"/>
    </source>
</evidence>
<protein>
    <recommendedName>
        <fullName evidence="1">Glucose/Sorbosone dehydrogenase domain-containing protein</fullName>
    </recommendedName>
</protein>
<name>A0A3B0TJ09_9ZZZZ</name>
<dbReference type="PANTHER" id="PTHR19328:SF75">
    <property type="entry name" value="ALDOSE SUGAR DEHYDROGENASE YLII"/>
    <property type="match status" value="1"/>
</dbReference>
<sequence length="341" mass="37555">KPVAVVAEPGSSRFFVVEQTGKVVIVDDGNILADPYIDLSADVTTEGLEQGLLGFALHPNYVQNGRSFVYFTDIQGDTQLLEYQRADASTATFSKTVLKQDQPHQYHNGGHVLFGPDGYLYLTLGDGGGIGDQFRNAQNPDTLLGGVIRIDVDGGDPYAIPPDNPYVGGGGRPELFVYGLRNPWRIAFDVVTNEIYVTDVGQELWEEINVLPLETAGATNFGWPIVEGSQCYEADTCDRTGLFEPTVPLIHEYICSLIGGPVYYGEALPELWGNYVYGDFCIGWVRTLKMVDGEPTRMRSWERDLGRLGMITSFGTDNEGEILVLNTEGELRRIIRAPNDS</sequence>
<dbReference type="InterPro" id="IPR011042">
    <property type="entry name" value="6-blade_b-propeller_TolB-like"/>
</dbReference>
<dbReference type="Pfam" id="PF07995">
    <property type="entry name" value="GSDH"/>
    <property type="match status" value="1"/>
</dbReference>
<accession>A0A3B0TJ09</accession>
<reference evidence="2" key="1">
    <citation type="submission" date="2018-06" db="EMBL/GenBank/DDBJ databases">
        <authorList>
            <person name="Zhirakovskaya E."/>
        </authorList>
    </citation>
    <scope>NUCLEOTIDE SEQUENCE</scope>
</reference>
<feature type="non-terminal residue" evidence="2">
    <location>
        <position position="1"/>
    </location>
</feature>
<proteinExistence type="predicted"/>
<dbReference type="EMBL" id="UOEK01000380">
    <property type="protein sequence ID" value="VAW07046.1"/>
    <property type="molecule type" value="Genomic_DNA"/>
</dbReference>
<evidence type="ECO:0000313" key="2">
    <source>
        <dbReference type="EMBL" id="VAW07046.1"/>
    </source>
</evidence>
<dbReference type="InterPro" id="IPR011041">
    <property type="entry name" value="Quinoprot_gluc/sorb_DH_b-prop"/>
</dbReference>
<organism evidence="2">
    <name type="scientific">hydrothermal vent metagenome</name>
    <dbReference type="NCBI Taxonomy" id="652676"/>
    <lineage>
        <taxon>unclassified sequences</taxon>
        <taxon>metagenomes</taxon>
        <taxon>ecological metagenomes</taxon>
    </lineage>
</organism>
<dbReference type="AlphaFoldDB" id="A0A3B0TJ09"/>
<dbReference type="InterPro" id="IPR012938">
    <property type="entry name" value="Glc/Sorbosone_DH"/>
</dbReference>